<dbReference type="Proteomes" id="UP000198785">
    <property type="component" value="Unassembled WGS sequence"/>
</dbReference>
<proteinExistence type="predicted"/>
<evidence type="ECO:0000313" key="2">
    <source>
        <dbReference type="EMBL" id="SFS47223.1"/>
    </source>
</evidence>
<dbReference type="SUPFAM" id="SSF159888">
    <property type="entry name" value="YdhG-like"/>
    <property type="match status" value="2"/>
</dbReference>
<organism evidence="2 3">
    <name type="scientific">Sphingobacterium wenxiniae</name>
    <dbReference type="NCBI Taxonomy" id="683125"/>
    <lineage>
        <taxon>Bacteria</taxon>
        <taxon>Pseudomonadati</taxon>
        <taxon>Bacteroidota</taxon>
        <taxon>Sphingobacteriia</taxon>
        <taxon>Sphingobacteriales</taxon>
        <taxon>Sphingobacteriaceae</taxon>
        <taxon>Sphingobacterium</taxon>
    </lineage>
</organism>
<dbReference type="Pfam" id="PF08818">
    <property type="entry name" value="DUF1801"/>
    <property type="match status" value="2"/>
</dbReference>
<dbReference type="Pfam" id="PF13376">
    <property type="entry name" value="OmdA"/>
    <property type="match status" value="1"/>
</dbReference>
<sequence>MKPNSVDEYIAQFDTAAQKLLEKLRQRIRKAAPEATETMSYQMPTFRQKGNLIHFALSKNHLGVYPGPEAIEAFQEQLHEFKTSKGTIQFPLDKEIPDEIIEAIVYFNLERFKDKSSPDWKRYNQQWKEAAEIVQQVINELPLTKEFKWGGDIYTYQGKNVVGYGGFKNHFAILFYNGVFLEDKYNVLITASEGKTKALRQWRFSSSDEIEPDKIKTYIQEAIQTVIDGKEIKPEKSQTPVLAGILKKTLTQDKQLSEAFKKLTPGKQKEYILYVDEAKQEKTKLSRIDKIKSLILEGKGLHDKYKK</sequence>
<dbReference type="AlphaFoldDB" id="A0A1I6Q462"/>
<dbReference type="RefSeq" id="WP_212611620.1">
    <property type="nucleotide sequence ID" value="NZ_FOZZ01000002.1"/>
</dbReference>
<dbReference type="InterPro" id="IPR014922">
    <property type="entry name" value="YdhG-like"/>
</dbReference>
<accession>A0A1I6Q462</accession>
<name>A0A1I6Q462_9SPHI</name>
<feature type="domain" description="YdhG-like" evidence="1">
    <location>
        <begin position="127"/>
        <end position="223"/>
    </location>
</feature>
<protein>
    <submittedName>
        <fullName evidence="2">Uncharacterized conserved protein YdeI, YjbR/CyaY-like superfamily, DUF1801 family</fullName>
    </submittedName>
</protein>
<gene>
    <name evidence="2" type="ORF">SAMN05660206_102109</name>
</gene>
<dbReference type="STRING" id="683125.SAMN05660206_102109"/>
<keyword evidence="3" id="KW-1185">Reference proteome</keyword>
<feature type="domain" description="YdhG-like" evidence="1">
    <location>
        <begin position="18"/>
        <end position="108"/>
    </location>
</feature>
<dbReference type="Gene3D" id="3.90.1150.200">
    <property type="match status" value="2"/>
</dbReference>
<evidence type="ECO:0000313" key="3">
    <source>
        <dbReference type="Proteomes" id="UP000198785"/>
    </source>
</evidence>
<dbReference type="EMBL" id="FOZZ01000002">
    <property type="protein sequence ID" value="SFS47223.1"/>
    <property type="molecule type" value="Genomic_DNA"/>
</dbReference>
<reference evidence="2 3" key="1">
    <citation type="submission" date="2016-10" db="EMBL/GenBank/DDBJ databases">
        <authorList>
            <person name="de Groot N.N."/>
        </authorList>
    </citation>
    <scope>NUCLEOTIDE SEQUENCE [LARGE SCALE GENOMIC DNA]</scope>
    <source>
        <strain evidence="2 3">DSM 22789</strain>
    </source>
</reference>
<evidence type="ECO:0000259" key="1">
    <source>
        <dbReference type="Pfam" id="PF08818"/>
    </source>
</evidence>